<dbReference type="PANTHER" id="PTHR19139">
    <property type="entry name" value="AQUAPORIN TRANSPORTER"/>
    <property type="match status" value="1"/>
</dbReference>
<evidence type="ECO:0000256" key="3">
    <source>
        <dbReference type="ARBA" id="ARBA00022692"/>
    </source>
</evidence>
<organism evidence="8 9">
    <name type="scientific">Phaeoacremonium minimum (strain UCR-PA7)</name>
    <name type="common">Esca disease fungus</name>
    <name type="synonym">Togninia minima</name>
    <dbReference type="NCBI Taxonomy" id="1286976"/>
    <lineage>
        <taxon>Eukaryota</taxon>
        <taxon>Fungi</taxon>
        <taxon>Dikarya</taxon>
        <taxon>Ascomycota</taxon>
        <taxon>Pezizomycotina</taxon>
        <taxon>Sordariomycetes</taxon>
        <taxon>Sordariomycetidae</taxon>
        <taxon>Togniniales</taxon>
        <taxon>Togniniaceae</taxon>
        <taxon>Phaeoacremonium</taxon>
    </lineage>
</organism>
<evidence type="ECO:0000256" key="5">
    <source>
        <dbReference type="ARBA" id="ARBA00023136"/>
    </source>
</evidence>
<dbReference type="Pfam" id="PF00230">
    <property type="entry name" value="MIP"/>
    <property type="match status" value="1"/>
</dbReference>
<evidence type="ECO:0000256" key="2">
    <source>
        <dbReference type="ARBA" id="ARBA00006175"/>
    </source>
</evidence>
<dbReference type="KEGG" id="tmn:UCRPA7_144"/>
<feature type="transmembrane region" description="Helical" evidence="7">
    <location>
        <begin position="34"/>
        <end position="55"/>
    </location>
</feature>
<dbReference type="HOGENOM" id="CLU_020019_1_4_1"/>
<sequence>MSTAVGNVTLATTHAAEPLPQQGRFVVPDPARKTIVVVTGEFVGTFMFLLLSFIGTQTAIVTNSDDPNAPLLPFSLLYIASSFGVALAVNVWVFYRVTGGMFNPAVTLGLVLVGAVKPVRGLCVLAAQLVAAIAAAAAVDGLLPGPLLVANKLGGGASVVQGLFIEILLTAQLVLTVFFLAVEKHRATFLGPLGIGMAVFIAHIVATNWTGTSSK</sequence>
<name>R8BY16_PHAM7</name>
<dbReference type="PANTHER" id="PTHR19139:SF199">
    <property type="entry name" value="MIP17260P"/>
    <property type="match status" value="1"/>
</dbReference>
<dbReference type="EMBL" id="KB932781">
    <property type="protein sequence ID" value="EOO04291.1"/>
    <property type="molecule type" value="Genomic_DNA"/>
</dbReference>
<feature type="transmembrane region" description="Helical" evidence="7">
    <location>
        <begin position="159"/>
        <end position="182"/>
    </location>
</feature>
<dbReference type="GO" id="GO:0005886">
    <property type="term" value="C:plasma membrane"/>
    <property type="evidence" value="ECO:0007669"/>
    <property type="project" value="TreeGrafter"/>
</dbReference>
<evidence type="ECO:0000256" key="6">
    <source>
        <dbReference type="RuleBase" id="RU000477"/>
    </source>
</evidence>
<dbReference type="GeneID" id="19321587"/>
<evidence type="ECO:0000256" key="4">
    <source>
        <dbReference type="ARBA" id="ARBA00022989"/>
    </source>
</evidence>
<dbReference type="Gene3D" id="1.20.1080.10">
    <property type="entry name" value="Glycerol uptake facilitator protein"/>
    <property type="match status" value="1"/>
</dbReference>
<evidence type="ECO:0000256" key="1">
    <source>
        <dbReference type="ARBA" id="ARBA00004141"/>
    </source>
</evidence>
<protein>
    <submittedName>
        <fullName evidence="8">Putative aquaporin protein</fullName>
    </submittedName>
</protein>
<dbReference type="InterPro" id="IPR034294">
    <property type="entry name" value="Aquaporin_transptr"/>
</dbReference>
<evidence type="ECO:0000313" key="8">
    <source>
        <dbReference type="EMBL" id="EOO04291.1"/>
    </source>
</evidence>
<evidence type="ECO:0000256" key="7">
    <source>
        <dbReference type="SAM" id="Phobius"/>
    </source>
</evidence>
<feature type="transmembrane region" description="Helical" evidence="7">
    <location>
        <begin position="189"/>
        <end position="209"/>
    </location>
</feature>
<reference evidence="9" key="1">
    <citation type="journal article" date="2013" name="Genome Announc.">
        <title>Draft genome sequence of the ascomycete Phaeoacremonium aleophilum strain UCR-PA7, a causal agent of the esca disease complex in grapevines.</title>
        <authorList>
            <person name="Blanco-Ulate B."/>
            <person name="Rolshausen P."/>
            <person name="Cantu D."/>
        </authorList>
    </citation>
    <scope>NUCLEOTIDE SEQUENCE [LARGE SCALE GENOMIC DNA]</scope>
    <source>
        <strain evidence="9">UCR-PA7</strain>
    </source>
</reference>
<dbReference type="AlphaFoldDB" id="R8BY16"/>
<keyword evidence="4 7" id="KW-1133">Transmembrane helix</keyword>
<keyword evidence="5 7" id="KW-0472">Membrane</keyword>
<accession>R8BY16</accession>
<keyword evidence="6" id="KW-0813">Transport</keyword>
<dbReference type="GO" id="GO:0015250">
    <property type="term" value="F:water channel activity"/>
    <property type="evidence" value="ECO:0007669"/>
    <property type="project" value="TreeGrafter"/>
</dbReference>
<gene>
    <name evidence="8" type="ORF">UCRPA7_144</name>
</gene>
<evidence type="ECO:0000313" key="9">
    <source>
        <dbReference type="Proteomes" id="UP000014074"/>
    </source>
</evidence>
<dbReference type="SUPFAM" id="SSF81338">
    <property type="entry name" value="Aquaporin-like"/>
    <property type="match status" value="1"/>
</dbReference>
<comment type="subcellular location">
    <subcellularLocation>
        <location evidence="1">Membrane</location>
        <topology evidence="1">Multi-pass membrane protein</topology>
    </subcellularLocation>
</comment>
<dbReference type="InterPro" id="IPR000425">
    <property type="entry name" value="MIP"/>
</dbReference>
<dbReference type="PRINTS" id="PR00783">
    <property type="entry name" value="MINTRINSICP"/>
</dbReference>
<feature type="transmembrane region" description="Helical" evidence="7">
    <location>
        <begin position="75"/>
        <end position="98"/>
    </location>
</feature>
<keyword evidence="3 6" id="KW-0812">Transmembrane</keyword>
<dbReference type="RefSeq" id="XP_007910933.1">
    <property type="nucleotide sequence ID" value="XM_007912742.1"/>
</dbReference>
<dbReference type="OrthoDB" id="3222at2759"/>
<proteinExistence type="inferred from homology"/>
<feature type="transmembrane region" description="Helical" evidence="7">
    <location>
        <begin position="119"/>
        <end position="139"/>
    </location>
</feature>
<keyword evidence="9" id="KW-1185">Reference proteome</keyword>
<dbReference type="InterPro" id="IPR023271">
    <property type="entry name" value="Aquaporin-like"/>
</dbReference>
<comment type="similarity">
    <text evidence="2 6">Belongs to the MIP/aquaporin (TC 1.A.8) family.</text>
</comment>
<dbReference type="Proteomes" id="UP000014074">
    <property type="component" value="Unassembled WGS sequence"/>
</dbReference>
<dbReference type="eggNOG" id="KOG0223">
    <property type="taxonomic scope" value="Eukaryota"/>
</dbReference>